<dbReference type="RefSeq" id="WP_179445790.1">
    <property type="nucleotide sequence ID" value="NZ_JACBZS010000001.1"/>
</dbReference>
<evidence type="ECO:0000313" key="2">
    <source>
        <dbReference type="Proteomes" id="UP000527616"/>
    </source>
</evidence>
<keyword evidence="2" id="KW-1185">Reference proteome</keyword>
<sequence length="169" mass="18049">MSGQRSDTECRGTHEWVSAAPFRSHLADLVGTTGLPWRAVALYADVPTRCVRSLLFGRRGRVVRRIPARVAERLLRVRAAQLNGLTARSGDAWAAHDLASRLAGRGQSAAEIALLARATRDEAALWLVGPPGWVSARSVLLLQAACHAAGMDWAGPADPWEPSPAEAAA</sequence>
<comment type="caution">
    <text evidence="1">The sequence shown here is derived from an EMBL/GenBank/DDBJ whole genome shotgun (WGS) entry which is preliminary data.</text>
</comment>
<dbReference type="Proteomes" id="UP000527616">
    <property type="component" value="Unassembled WGS sequence"/>
</dbReference>
<evidence type="ECO:0000313" key="1">
    <source>
        <dbReference type="EMBL" id="NYI72043.1"/>
    </source>
</evidence>
<gene>
    <name evidence="1" type="ORF">GGQ54_002603</name>
</gene>
<proteinExistence type="predicted"/>
<organism evidence="1 2">
    <name type="scientific">Naumannella cuiyingiana</name>
    <dbReference type="NCBI Taxonomy" id="1347891"/>
    <lineage>
        <taxon>Bacteria</taxon>
        <taxon>Bacillati</taxon>
        <taxon>Actinomycetota</taxon>
        <taxon>Actinomycetes</taxon>
        <taxon>Propionibacteriales</taxon>
        <taxon>Propionibacteriaceae</taxon>
        <taxon>Naumannella</taxon>
    </lineage>
</organism>
<reference evidence="1 2" key="1">
    <citation type="submission" date="2020-07" db="EMBL/GenBank/DDBJ databases">
        <title>Sequencing the genomes of 1000 actinobacteria strains.</title>
        <authorList>
            <person name="Klenk H.-P."/>
        </authorList>
    </citation>
    <scope>NUCLEOTIDE SEQUENCE [LARGE SCALE GENOMIC DNA]</scope>
    <source>
        <strain evidence="1 2">DSM 103164</strain>
    </source>
</reference>
<protein>
    <submittedName>
        <fullName evidence="1">Uncharacterized protein</fullName>
    </submittedName>
</protein>
<name>A0A7Z0DB42_9ACTN</name>
<accession>A0A7Z0DB42</accession>
<dbReference type="EMBL" id="JACBZS010000001">
    <property type="protein sequence ID" value="NYI72043.1"/>
    <property type="molecule type" value="Genomic_DNA"/>
</dbReference>
<dbReference type="AlphaFoldDB" id="A0A7Z0DB42"/>